<sequence length="164" mass="18717">MEVLRIHHLRDFSEKSQISSALFGGYYGQRTTPFVMHHLRYYSIALCGLSAAVVGFAWLSRSKLQKPDHEKERRTRLSRTGRLTIGTAMDVQDLEDESQHLTQLLIYRYDVAGVAYEASQDITHLRQFIDVHSCRLGLPASVKYDPHNPGNSIVISETWSGLRK</sequence>
<protein>
    <recommendedName>
        <fullName evidence="4">DUF3592 domain-containing protein</fullName>
    </recommendedName>
</protein>
<dbReference type="AlphaFoldDB" id="Q1IVB6"/>
<organism evidence="2 3">
    <name type="scientific">Koribacter versatilis (strain Ellin345)</name>
    <dbReference type="NCBI Taxonomy" id="204669"/>
    <lineage>
        <taxon>Bacteria</taxon>
        <taxon>Pseudomonadati</taxon>
        <taxon>Acidobacteriota</taxon>
        <taxon>Terriglobia</taxon>
        <taxon>Terriglobales</taxon>
        <taxon>Candidatus Korobacteraceae</taxon>
        <taxon>Candidatus Korobacter</taxon>
    </lineage>
</organism>
<keyword evidence="1" id="KW-0472">Membrane</keyword>
<keyword evidence="1" id="KW-1133">Transmembrane helix</keyword>
<evidence type="ECO:0008006" key="4">
    <source>
        <dbReference type="Google" id="ProtNLM"/>
    </source>
</evidence>
<dbReference type="eggNOG" id="ENOG50337VJ">
    <property type="taxonomic scope" value="Bacteria"/>
</dbReference>
<dbReference type="EnsemblBacteria" id="ABF39184">
    <property type="protein sequence ID" value="ABF39184"/>
    <property type="gene ID" value="Acid345_0179"/>
</dbReference>
<evidence type="ECO:0000256" key="1">
    <source>
        <dbReference type="SAM" id="Phobius"/>
    </source>
</evidence>
<reference evidence="2 3" key="1">
    <citation type="journal article" date="2009" name="Appl. Environ. Microbiol.">
        <title>Three genomes from the phylum Acidobacteria provide insight into the lifestyles of these microorganisms in soils.</title>
        <authorList>
            <person name="Ward N.L."/>
            <person name="Challacombe J.F."/>
            <person name="Janssen P.H."/>
            <person name="Henrissat B."/>
            <person name="Coutinho P.M."/>
            <person name="Wu M."/>
            <person name="Xie G."/>
            <person name="Haft D.H."/>
            <person name="Sait M."/>
            <person name="Badger J."/>
            <person name="Barabote R.D."/>
            <person name="Bradley B."/>
            <person name="Brettin T.S."/>
            <person name="Brinkac L.M."/>
            <person name="Bruce D."/>
            <person name="Creasy T."/>
            <person name="Daugherty S.C."/>
            <person name="Davidsen T.M."/>
            <person name="DeBoy R.T."/>
            <person name="Detter J.C."/>
            <person name="Dodson R.J."/>
            <person name="Durkin A.S."/>
            <person name="Ganapathy A."/>
            <person name="Gwinn-Giglio M."/>
            <person name="Han C.S."/>
            <person name="Khouri H."/>
            <person name="Kiss H."/>
            <person name="Kothari S.P."/>
            <person name="Madupu R."/>
            <person name="Nelson K.E."/>
            <person name="Nelson W.C."/>
            <person name="Paulsen I."/>
            <person name="Penn K."/>
            <person name="Ren Q."/>
            <person name="Rosovitz M.J."/>
            <person name="Selengut J.D."/>
            <person name="Shrivastava S."/>
            <person name="Sullivan S.A."/>
            <person name="Tapia R."/>
            <person name="Thompson L.S."/>
            <person name="Watkins K.L."/>
            <person name="Yang Q."/>
            <person name="Yu C."/>
            <person name="Zafar N."/>
            <person name="Zhou L."/>
            <person name="Kuske C.R."/>
        </authorList>
    </citation>
    <scope>NUCLEOTIDE SEQUENCE [LARGE SCALE GENOMIC DNA]</scope>
    <source>
        <strain evidence="2 3">Ellin345</strain>
    </source>
</reference>
<feature type="transmembrane region" description="Helical" evidence="1">
    <location>
        <begin position="39"/>
        <end position="59"/>
    </location>
</feature>
<dbReference type="KEGG" id="aba:Acid345_0179"/>
<dbReference type="RefSeq" id="WP_011520986.1">
    <property type="nucleotide sequence ID" value="NC_008009.1"/>
</dbReference>
<dbReference type="Proteomes" id="UP000002432">
    <property type="component" value="Chromosome"/>
</dbReference>
<evidence type="ECO:0000313" key="3">
    <source>
        <dbReference type="Proteomes" id="UP000002432"/>
    </source>
</evidence>
<dbReference type="HOGENOM" id="CLU_137316_0_0_0"/>
<keyword evidence="1" id="KW-0812">Transmembrane</keyword>
<proteinExistence type="predicted"/>
<dbReference type="STRING" id="204669.Acid345_0179"/>
<keyword evidence="3" id="KW-1185">Reference proteome</keyword>
<dbReference type="EMBL" id="CP000360">
    <property type="protein sequence ID" value="ABF39184.1"/>
    <property type="molecule type" value="Genomic_DNA"/>
</dbReference>
<evidence type="ECO:0000313" key="2">
    <source>
        <dbReference type="EMBL" id="ABF39184.1"/>
    </source>
</evidence>
<accession>Q1IVB6</accession>
<gene>
    <name evidence="2" type="ordered locus">Acid345_0179</name>
</gene>
<dbReference type="OrthoDB" id="121256at2"/>
<name>Q1IVB6_KORVE</name>